<proteinExistence type="predicted"/>
<organism evidence="2 3">
    <name type="scientific">Agrococcus sediminis</name>
    <dbReference type="NCBI Taxonomy" id="2599924"/>
    <lineage>
        <taxon>Bacteria</taxon>
        <taxon>Bacillati</taxon>
        <taxon>Actinomycetota</taxon>
        <taxon>Actinomycetes</taxon>
        <taxon>Micrococcales</taxon>
        <taxon>Microbacteriaceae</taxon>
        <taxon>Agrococcus</taxon>
    </lineage>
</organism>
<dbReference type="RefSeq" id="WP_146355104.1">
    <property type="nucleotide sequence ID" value="NZ_VOIR01000011.1"/>
</dbReference>
<dbReference type="Proteomes" id="UP000323221">
    <property type="component" value="Unassembled WGS sequence"/>
</dbReference>
<keyword evidence="3" id="KW-1185">Reference proteome</keyword>
<sequence length="93" mass="9665">MTDGRRPARARACGAGRGERIVQALVGLLLAAFALDSLDQPLLAGAVGAFAALVLVGAVRGWCPGSLPMLLAARRAERPNRHGIPEARQDLLG</sequence>
<keyword evidence="1" id="KW-0472">Membrane</keyword>
<keyword evidence="1" id="KW-1133">Transmembrane helix</keyword>
<evidence type="ECO:0000313" key="2">
    <source>
        <dbReference type="EMBL" id="KAA6436392.1"/>
    </source>
</evidence>
<feature type="transmembrane region" description="Helical" evidence="1">
    <location>
        <begin position="21"/>
        <end position="38"/>
    </location>
</feature>
<dbReference type="AlphaFoldDB" id="A0A5M8QQD4"/>
<dbReference type="EMBL" id="VOIR01000011">
    <property type="protein sequence ID" value="KAA6436392.1"/>
    <property type="molecule type" value="Genomic_DNA"/>
</dbReference>
<keyword evidence="1" id="KW-0812">Transmembrane</keyword>
<gene>
    <name evidence="2" type="ORF">FQ330_03025</name>
</gene>
<reference evidence="2 3" key="1">
    <citation type="submission" date="2019-08" db="EMBL/GenBank/DDBJ databases">
        <title>Agrococcus lahaulensis sp. nov., isolated from a cold desert of the Indian Himalayas.</title>
        <authorList>
            <person name="Qu J.H."/>
        </authorList>
    </citation>
    <scope>NUCLEOTIDE SEQUENCE [LARGE SCALE GENOMIC DNA]</scope>
    <source>
        <strain evidence="2 3">NS18</strain>
    </source>
</reference>
<accession>A0A5M8QQD4</accession>
<evidence type="ECO:0000313" key="3">
    <source>
        <dbReference type="Proteomes" id="UP000323221"/>
    </source>
</evidence>
<feature type="transmembrane region" description="Helical" evidence="1">
    <location>
        <begin position="44"/>
        <end position="63"/>
    </location>
</feature>
<protein>
    <submittedName>
        <fullName evidence="2">DUF2892 domain-containing protein</fullName>
    </submittedName>
</protein>
<comment type="caution">
    <text evidence="2">The sequence shown here is derived from an EMBL/GenBank/DDBJ whole genome shotgun (WGS) entry which is preliminary data.</text>
</comment>
<name>A0A5M8QQD4_9MICO</name>
<evidence type="ECO:0000256" key="1">
    <source>
        <dbReference type="SAM" id="Phobius"/>
    </source>
</evidence>